<proteinExistence type="predicted"/>
<dbReference type="PRINTS" id="PR00469">
    <property type="entry name" value="PNDRDTASEII"/>
</dbReference>
<dbReference type="Proteomes" id="UP000092482">
    <property type="component" value="Chromosome"/>
</dbReference>
<gene>
    <name evidence="5" type="ORF">SGUI_1806</name>
</gene>
<protein>
    <submittedName>
        <fullName evidence="5">Thioredoxin reductase</fullName>
        <ecNumber evidence="5">1.8.1.9</ecNumber>
    </submittedName>
</protein>
<dbReference type="RefSeq" id="WP_066639102.1">
    <property type="nucleotide sequence ID" value="NZ_CP014989.1"/>
</dbReference>
<dbReference type="InterPro" id="IPR050097">
    <property type="entry name" value="Ferredoxin-NADP_redctase_2"/>
</dbReference>
<keyword evidence="1" id="KW-0285">Flavoprotein</keyword>
<dbReference type="EC" id="1.8.1.9" evidence="5"/>
<dbReference type="InterPro" id="IPR036188">
    <property type="entry name" value="FAD/NAD-bd_sf"/>
</dbReference>
<accession>A0A1B1NCP3</accession>
<evidence type="ECO:0000259" key="4">
    <source>
        <dbReference type="Pfam" id="PF07992"/>
    </source>
</evidence>
<organism evidence="5 6">
    <name type="scientific">Serinicoccus hydrothermalis</name>
    <dbReference type="NCBI Taxonomy" id="1758689"/>
    <lineage>
        <taxon>Bacteria</taxon>
        <taxon>Bacillati</taxon>
        <taxon>Actinomycetota</taxon>
        <taxon>Actinomycetes</taxon>
        <taxon>Micrococcales</taxon>
        <taxon>Ornithinimicrobiaceae</taxon>
        <taxon>Serinicoccus</taxon>
    </lineage>
</organism>
<dbReference type="SUPFAM" id="SSF51905">
    <property type="entry name" value="FAD/NAD(P)-binding domain"/>
    <property type="match status" value="1"/>
</dbReference>
<dbReference type="Gene3D" id="3.50.50.60">
    <property type="entry name" value="FAD/NAD(P)-binding domain"/>
    <property type="match status" value="2"/>
</dbReference>
<dbReference type="InterPro" id="IPR023753">
    <property type="entry name" value="FAD/NAD-binding_dom"/>
</dbReference>
<evidence type="ECO:0000313" key="5">
    <source>
        <dbReference type="EMBL" id="ANS79202.1"/>
    </source>
</evidence>
<keyword evidence="6" id="KW-1185">Reference proteome</keyword>
<feature type="domain" description="FAD/NAD(P)-binding" evidence="4">
    <location>
        <begin position="233"/>
        <end position="539"/>
    </location>
</feature>
<evidence type="ECO:0000256" key="1">
    <source>
        <dbReference type="ARBA" id="ARBA00022630"/>
    </source>
</evidence>
<keyword evidence="2 5" id="KW-0560">Oxidoreductase</keyword>
<dbReference type="STRING" id="1758689.SGUI_1806"/>
<evidence type="ECO:0000256" key="2">
    <source>
        <dbReference type="ARBA" id="ARBA00023002"/>
    </source>
</evidence>
<dbReference type="KEGG" id="serj:SGUI_1806"/>
<sequence>MTHTPAVVVLSGTHLDTLLPQFARYSGEYAVIPTSTPLAAKQLISTMVADGIPIALLVVDHPIAGVETEHVLAALRQLVPTARRMAVSHWDHFRQGAAEMRTPVATGAIDAFMLMPRGKRDEEFHVAVGELLNDWNATVATPEVETIQIITPEKDALTRELLDYLGRVGMPTGVHTPDSETGERVLARLGEDEPRWPVVATHDGQVAAVRSVRDVATRLYGRPDEIELDQVADVAVVGAGPAGLAAAVYASSEGLRTVVLESEAIGGQAGTSSMIRNYLGFPRGISGMRLAQRARLQAIRFGTQFYTGWPAVELVPGRDGEPHRVVTEGGDVRARTVVIATGVEYRRLGIEPLEELVGRGVHYGAAMAASREMDGRDVVVVGGGNSAGQAAVHLARFARSVAVVVRRDDLSSTMSAYLIKELDANPRITVYGRAQVVDGGGEDRLEWLEFEHRDKEHRTRLEVGGLFLLIGADPHCDWLPAELARDERGFVLTGRQVPQERWDDELPPAPLATSVPGVFAAGDIRAGSMKRVASATGEGASVVSLVHGYLDDRRR</sequence>
<evidence type="ECO:0000256" key="3">
    <source>
        <dbReference type="ARBA" id="ARBA00048132"/>
    </source>
</evidence>
<dbReference type="OrthoDB" id="109585at2"/>
<dbReference type="PRINTS" id="PR00368">
    <property type="entry name" value="FADPNR"/>
</dbReference>
<evidence type="ECO:0000313" key="6">
    <source>
        <dbReference type="Proteomes" id="UP000092482"/>
    </source>
</evidence>
<dbReference type="Pfam" id="PF07992">
    <property type="entry name" value="Pyr_redox_2"/>
    <property type="match status" value="1"/>
</dbReference>
<reference evidence="5 6" key="1">
    <citation type="submission" date="2016-03" db="EMBL/GenBank/DDBJ databases">
        <title>Shallow-sea hydrothermal system.</title>
        <authorList>
            <person name="Tang K."/>
        </authorList>
    </citation>
    <scope>NUCLEOTIDE SEQUENCE [LARGE SCALE GENOMIC DNA]</scope>
    <source>
        <strain evidence="5 6">JLT9</strain>
    </source>
</reference>
<dbReference type="PATRIC" id="fig|1758689.4.peg.1870"/>
<dbReference type="GO" id="GO:0004791">
    <property type="term" value="F:thioredoxin-disulfide reductase (NADPH) activity"/>
    <property type="evidence" value="ECO:0007669"/>
    <property type="project" value="UniProtKB-EC"/>
</dbReference>
<comment type="catalytic activity">
    <reaction evidence="3">
        <text>[thioredoxin]-dithiol + NADP(+) = [thioredoxin]-disulfide + NADPH + H(+)</text>
        <dbReference type="Rhea" id="RHEA:20345"/>
        <dbReference type="Rhea" id="RHEA-COMP:10698"/>
        <dbReference type="Rhea" id="RHEA-COMP:10700"/>
        <dbReference type="ChEBI" id="CHEBI:15378"/>
        <dbReference type="ChEBI" id="CHEBI:29950"/>
        <dbReference type="ChEBI" id="CHEBI:50058"/>
        <dbReference type="ChEBI" id="CHEBI:57783"/>
        <dbReference type="ChEBI" id="CHEBI:58349"/>
        <dbReference type="EC" id="1.8.1.9"/>
    </reaction>
</comment>
<dbReference type="PANTHER" id="PTHR48105">
    <property type="entry name" value="THIOREDOXIN REDUCTASE 1-RELATED-RELATED"/>
    <property type="match status" value="1"/>
</dbReference>
<name>A0A1B1NCP3_9MICO</name>
<dbReference type="AlphaFoldDB" id="A0A1B1NCP3"/>
<dbReference type="EMBL" id="CP014989">
    <property type="protein sequence ID" value="ANS79202.1"/>
    <property type="molecule type" value="Genomic_DNA"/>
</dbReference>